<name>A0A8J5CHC5_ZINOF</name>
<comment type="subcellular location">
    <subcellularLocation>
        <location evidence="1">Membrane</location>
        <topology evidence="1">Multi-pass membrane protein</topology>
    </subcellularLocation>
</comment>
<reference evidence="5 6" key="1">
    <citation type="submission" date="2020-08" db="EMBL/GenBank/DDBJ databases">
        <title>Plant Genome Project.</title>
        <authorList>
            <person name="Zhang R.-G."/>
        </authorList>
    </citation>
    <scope>NUCLEOTIDE SEQUENCE [LARGE SCALE GENOMIC DNA]</scope>
    <source>
        <tissue evidence="5">Rhizome</tissue>
    </source>
</reference>
<dbReference type="InterPro" id="IPR045238">
    <property type="entry name" value="Tim23-like"/>
</dbReference>
<comment type="caution">
    <text evidence="5">The sequence shown here is derived from an EMBL/GenBank/DDBJ whole genome shotgun (WGS) entry which is preliminary data.</text>
</comment>
<evidence type="ECO:0000256" key="4">
    <source>
        <dbReference type="ARBA" id="ARBA00023136"/>
    </source>
</evidence>
<keyword evidence="6" id="KW-1185">Reference proteome</keyword>
<protein>
    <submittedName>
        <fullName evidence="5">Uncharacterized protein</fullName>
    </submittedName>
</protein>
<keyword evidence="2" id="KW-0812">Transmembrane</keyword>
<dbReference type="PANTHER" id="PTHR15371">
    <property type="entry name" value="TIM23"/>
    <property type="match status" value="1"/>
</dbReference>
<dbReference type="Pfam" id="PF02466">
    <property type="entry name" value="Tim17"/>
    <property type="match status" value="1"/>
</dbReference>
<evidence type="ECO:0000313" key="6">
    <source>
        <dbReference type="Proteomes" id="UP000734854"/>
    </source>
</evidence>
<dbReference type="Proteomes" id="UP000734854">
    <property type="component" value="Unassembled WGS sequence"/>
</dbReference>
<dbReference type="GO" id="GO:0015171">
    <property type="term" value="F:amino acid transmembrane transporter activity"/>
    <property type="evidence" value="ECO:0007669"/>
    <property type="project" value="TreeGrafter"/>
</dbReference>
<dbReference type="AlphaFoldDB" id="A0A8J5CHC5"/>
<dbReference type="GO" id="GO:0009707">
    <property type="term" value="C:chloroplast outer membrane"/>
    <property type="evidence" value="ECO:0007669"/>
    <property type="project" value="TreeGrafter"/>
</dbReference>
<dbReference type="PANTHER" id="PTHR15371:SF1">
    <property type="entry name" value="OUTER ENVELOPE PORE PROTEIN 16-2, CHLOROPLASTIC"/>
    <property type="match status" value="1"/>
</dbReference>
<accession>A0A8J5CHC5</accession>
<keyword evidence="3" id="KW-1133">Transmembrane helix</keyword>
<organism evidence="5 6">
    <name type="scientific">Zingiber officinale</name>
    <name type="common">Ginger</name>
    <name type="synonym">Amomum zingiber</name>
    <dbReference type="NCBI Taxonomy" id="94328"/>
    <lineage>
        <taxon>Eukaryota</taxon>
        <taxon>Viridiplantae</taxon>
        <taxon>Streptophyta</taxon>
        <taxon>Embryophyta</taxon>
        <taxon>Tracheophyta</taxon>
        <taxon>Spermatophyta</taxon>
        <taxon>Magnoliopsida</taxon>
        <taxon>Liliopsida</taxon>
        <taxon>Zingiberales</taxon>
        <taxon>Zingiberaceae</taxon>
        <taxon>Zingiber</taxon>
    </lineage>
</organism>
<keyword evidence="4" id="KW-0472">Membrane</keyword>
<dbReference type="EMBL" id="JACMSC010000018">
    <property type="protein sequence ID" value="KAG6474819.1"/>
    <property type="molecule type" value="Genomic_DNA"/>
</dbReference>
<proteinExistence type="predicted"/>
<evidence type="ECO:0000256" key="2">
    <source>
        <dbReference type="ARBA" id="ARBA00022692"/>
    </source>
</evidence>
<evidence type="ECO:0000256" key="1">
    <source>
        <dbReference type="ARBA" id="ARBA00004141"/>
    </source>
</evidence>
<gene>
    <name evidence="5" type="ORF">ZIOFF_064034</name>
</gene>
<evidence type="ECO:0000313" key="5">
    <source>
        <dbReference type="EMBL" id="KAG6474819.1"/>
    </source>
</evidence>
<sequence length="187" mass="19746">MSSGKMETRSVLDEIRGLNDRWLFDLGHPFLNRIAESFVKAAGIGAMQAFTREAYTAGVEGAGSHPGFSDIADKNRISGLKGENCKKSLEAMVIAIKLNHSTDRSIVKTTGRESLQWGMAAGVYSGLTYGFREARGTHDWKNSAVAGAIAGAAVALTSDQASRERIVQCAITGAALSTAAKLLAGVL</sequence>
<evidence type="ECO:0000256" key="3">
    <source>
        <dbReference type="ARBA" id="ARBA00022989"/>
    </source>
</evidence>